<name>A0A517M1K4_9BACT</name>
<feature type="compositionally biased region" description="Basic and acidic residues" evidence="1">
    <location>
        <begin position="454"/>
        <end position="466"/>
    </location>
</feature>
<feature type="region of interest" description="Disordered" evidence="1">
    <location>
        <begin position="445"/>
        <end position="466"/>
    </location>
</feature>
<sequence length="466" mass="54859">MNKANVQTAIVEQKRKLARKKISEDDLWELEHEFNEYFGEMTNVQRVALLKRFWQLDHEVTIVDRSTNCFYSSSPLLRAFTISHEHLIRQCQLERGVSLDSSKKVADAADELKHEIASVIKKYRGEVRADGKPVLKYEGKTEPKFFFFGFQPGLASDDHLIGMFFSEADREKADRYIVQKLESWGVRTEPLAEERTLHARRLWFWERHFDRKQFRRDFRKLSHEERLDVIEELNTKGIDFKFTDPSTFECYQSCWSNQGALRNSRCFSYDFDLGYRPKNGSRSDLPEHFPTASERRKEIDEIERTLLHVIAKHGGLITGIERDVYKAVVSLEQSEKFPVSGEIHARFPDYQARRDASSEIHERLAVAGIQFSVEEDEELSIDEQIAKTNSELDDKRKTLDRGWSLLESRKQFHRKELIRIEEDEQKLLEEEERFTEFAKAISDRLQQLSQQRDSSSHNGREQRKEA</sequence>
<gene>
    <name evidence="2" type="ORF">EC9_29570</name>
</gene>
<proteinExistence type="predicted"/>
<protein>
    <submittedName>
        <fullName evidence="2">Uncharacterized protein</fullName>
    </submittedName>
</protein>
<dbReference type="RefSeq" id="WP_145346191.1">
    <property type="nucleotide sequence ID" value="NZ_CP036261.1"/>
</dbReference>
<reference evidence="2 3" key="1">
    <citation type="submission" date="2019-02" db="EMBL/GenBank/DDBJ databases">
        <title>Deep-cultivation of Planctomycetes and their phenomic and genomic characterization uncovers novel biology.</title>
        <authorList>
            <person name="Wiegand S."/>
            <person name="Jogler M."/>
            <person name="Boedeker C."/>
            <person name="Pinto D."/>
            <person name="Vollmers J."/>
            <person name="Rivas-Marin E."/>
            <person name="Kohn T."/>
            <person name="Peeters S.H."/>
            <person name="Heuer A."/>
            <person name="Rast P."/>
            <person name="Oberbeckmann S."/>
            <person name="Bunk B."/>
            <person name="Jeske O."/>
            <person name="Meyerdierks A."/>
            <person name="Storesund J.E."/>
            <person name="Kallscheuer N."/>
            <person name="Luecker S."/>
            <person name="Lage O.M."/>
            <person name="Pohl T."/>
            <person name="Merkel B.J."/>
            <person name="Hornburger P."/>
            <person name="Mueller R.-W."/>
            <person name="Bruemmer F."/>
            <person name="Labrenz M."/>
            <person name="Spormann A.M."/>
            <person name="Op den Camp H."/>
            <person name="Overmann J."/>
            <person name="Amann R."/>
            <person name="Jetten M.S.M."/>
            <person name="Mascher T."/>
            <person name="Medema M.H."/>
            <person name="Devos D.P."/>
            <person name="Kaster A.-K."/>
            <person name="Ovreas L."/>
            <person name="Rohde M."/>
            <person name="Galperin M.Y."/>
            <person name="Jogler C."/>
        </authorList>
    </citation>
    <scope>NUCLEOTIDE SEQUENCE [LARGE SCALE GENOMIC DNA]</scope>
    <source>
        <strain evidence="2 3">EC9</strain>
    </source>
</reference>
<dbReference type="EMBL" id="CP036261">
    <property type="protein sequence ID" value="QDS88763.1"/>
    <property type="molecule type" value="Genomic_DNA"/>
</dbReference>
<dbReference type="AlphaFoldDB" id="A0A517M1K4"/>
<accession>A0A517M1K4</accession>
<dbReference type="OrthoDB" id="274228at2"/>
<keyword evidence="3" id="KW-1185">Reference proteome</keyword>
<dbReference type="Proteomes" id="UP000319557">
    <property type="component" value="Chromosome"/>
</dbReference>
<evidence type="ECO:0000313" key="2">
    <source>
        <dbReference type="EMBL" id="QDS88763.1"/>
    </source>
</evidence>
<dbReference type="KEGG" id="ruv:EC9_29570"/>
<evidence type="ECO:0000256" key="1">
    <source>
        <dbReference type="SAM" id="MobiDB-lite"/>
    </source>
</evidence>
<organism evidence="2 3">
    <name type="scientific">Rosistilla ulvae</name>
    <dbReference type="NCBI Taxonomy" id="1930277"/>
    <lineage>
        <taxon>Bacteria</taxon>
        <taxon>Pseudomonadati</taxon>
        <taxon>Planctomycetota</taxon>
        <taxon>Planctomycetia</taxon>
        <taxon>Pirellulales</taxon>
        <taxon>Pirellulaceae</taxon>
        <taxon>Rosistilla</taxon>
    </lineage>
</organism>
<evidence type="ECO:0000313" key="3">
    <source>
        <dbReference type="Proteomes" id="UP000319557"/>
    </source>
</evidence>